<proteinExistence type="predicted"/>
<dbReference type="Proteomes" id="UP000054047">
    <property type="component" value="Unassembled WGS sequence"/>
</dbReference>
<dbReference type="AlphaFoldDB" id="A0A0C2BIB2"/>
<feature type="non-terminal residue" evidence="2">
    <location>
        <position position="90"/>
    </location>
</feature>
<dbReference type="OrthoDB" id="524326at2759"/>
<feature type="non-terminal residue" evidence="2">
    <location>
        <position position="1"/>
    </location>
</feature>
<dbReference type="EMBL" id="KN785183">
    <property type="protein sequence ID" value="KIH43513.1"/>
    <property type="molecule type" value="Genomic_DNA"/>
</dbReference>
<organism evidence="2 3">
    <name type="scientific">Ancylostoma duodenale</name>
    <dbReference type="NCBI Taxonomy" id="51022"/>
    <lineage>
        <taxon>Eukaryota</taxon>
        <taxon>Metazoa</taxon>
        <taxon>Ecdysozoa</taxon>
        <taxon>Nematoda</taxon>
        <taxon>Chromadorea</taxon>
        <taxon>Rhabditida</taxon>
        <taxon>Rhabditina</taxon>
        <taxon>Rhabditomorpha</taxon>
        <taxon>Strongyloidea</taxon>
        <taxon>Ancylostomatidae</taxon>
        <taxon>Ancylostomatinae</taxon>
        <taxon>Ancylostoma</taxon>
    </lineage>
</organism>
<accession>A0A0C2BIB2</accession>
<evidence type="ECO:0000313" key="3">
    <source>
        <dbReference type="Proteomes" id="UP000054047"/>
    </source>
</evidence>
<keyword evidence="3" id="KW-1185">Reference proteome</keyword>
<feature type="region of interest" description="Disordered" evidence="1">
    <location>
        <begin position="1"/>
        <end position="26"/>
    </location>
</feature>
<evidence type="ECO:0000313" key="2">
    <source>
        <dbReference type="EMBL" id="KIH43513.1"/>
    </source>
</evidence>
<name>A0A0C2BIB2_9BILA</name>
<reference evidence="2" key="1">
    <citation type="submission" date="2013-12" db="EMBL/GenBank/DDBJ databases">
        <title>Draft genome of the parsitic nematode Ancylostoma duodenale.</title>
        <authorList>
            <person name="Mitreva M."/>
        </authorList>
    </citation>
    <scope>NUCLEOTIDE SEQUENCE [LARGE SCALE GENOMIC DNA]</scope>
    <source>
        <strain evidence="2">Zhejiang</strain>
    </source>
</reference>
<sequence length="90" mass="9425">DCSRKSNDARMSSNNTSSSTGYNQQSKIMEEVMMSGNIPIPAPGRAGMMGGGGGVVPPALLDESRVPRFYRDAIAACGATQAHMLPHTAL</sequence>
<protein>
    <submittedName>
        <fullName evidence="2">Uncharacterized protein</fullName>
    </submittedName>
</protein>
<evidence type="ECO:0000256" key="1">
    <source>
        <dbReference type="SAM" id="MobiDB-lite"/>
    </source>
</evidence>
<gene>
    <name evidence="2" type="ORF">ANCDUO_26480</name>
</gene>